<feature type="transmembrane region" description="Helical" evidence="2">
    <location>
        <begin position="267"/>
        <end position="289"/>
    </location>
</feature>
<evidence type="ECO:0000313" key="5">
    <source>
        <dbReference type="Proteomes" id="UP001295740"/>
    </source>
</evidence>
<keyword evidence="2" id="KW-0812">Transmembrane</keyword>
<comment type="caution">
    <text evidence="4">The sequence shown here is derived from an EMBL/GenBank/DDBJ whole genome shotgun (WGS) entry which is preliminary data.</text>
</comment>
<evidence type="ECO:0000256" key="2">
    <source>
        <dbReference type="SAM" id="Phobius"/>
    </source>
</evidence>
<proteinExistence type="predicted"/>
<feature type="transmembrane region" description="Helical" evidence="2">
    <location>
        <begin position="295"/>
        <end position="313"/>
    </location>
</feature>
<organism evidence="4 5">
    <name type="scientific">Anthostomella pinea</name>
    <dbReference type="NCBI Taxonomy" id="933095"/>
    <lineage>
        <taxon>Eukaryota</taxon>
        <taxon>Fungi</taxon>
        <taxon>Dikarya</taxon>
        <taxon>Ascomycota</taxon>
        <taxon>Pezizomycotina</taxon>
        <taxon>Sordariomycetes</taxon>
        <taxon>Xylariomycetidae</taxon>
        <taxon>Xylariales</taxon>
        <taxon>Xylariaceae</taxon>
        <taxon>Anthostomella</taxon>
    </lineage>
</organism>
<dbReference type="PANTHER" id="PTHR34502">
    <property type="entry name" value="DUF6594 DOMAIN-CONTAINING PROTEIN-RELATED"/>
    <property type="match status" value="1"/>
</dbReference>
<keyword evidence="2" id="KW-0472">Membrane</keyword>
<evidence type="ECO:0000256" key="1">
    <source>
        <dbReference type="SAM" id="MobiDB-lite"/>
    </source>
</evidence>
<dbReference type="AlphaFoldDB" id="A0AAI8VHE9"/>
<reference evidence="4" key="1">
    <citation type="submission" date="2023-10" db="EMBL/GenBank/DDBJ databases">
        <authorList>
            <person name="Hackl T."/>
        </authorList>
    </citation>
    <scope>NUCLEOTIDE SEQUENCE</scope>
</reference>
<dbReference type="Pfam" id="PF20237">
    <property type="entry name" value="DUF6594"/>
    <property type="match status" value="1"/>
</dbReference>
<gene>
    <name evidence="4" type="ORF">KHLLAP_LOCUS5482</name>
</gene>
<feature type="domain" description="DUF6594" evidence="3">
    <location>
        <begin position="55"/>
        <end position="307"/>
    </location>
</feature>
<dbReference type="EMBL" id="CAUWAG010000007">
    <property type="protein sequence ID" value="CAJ2505014.1"/>
    <property type="molecule type" value="Genomic_DNA"/>
</dbReference>
<feature type="transmembrane region" description="Helical" evidence="2">
    <location>
        <begin position="239"/>
        <end position="260"/>
    </location>
</feature>
<sequence>MNGHQGVELHPLPTAATGTSTGTPTQPSSNFYRNGPSIGPSDLDVQLMPWKYVGYKGYAQFVSSDDDLLVLKRFKSLNARVALALQDKVSALEEKLAALDELYSAKGHAPVNNGTLRDDMEDRTSLLAEINNSLYRYNKFLIQQEAVMRFPRAPHRDISNIQAWHRNHDDRAINANELRYLDQEEDLVCLVNKNKTPLGRLIDSSPRMRTLPLWQHRARDVPGYDAPYVAYYSDKRMDAFASGTIFFIGATMLVTPIWVLQALANPVMKLAVITTFVLLFLMVLSFAMVAKPFEALGATAAYAAVLMVFLQLGS</sequence>
<keyword evidence="5" id="KW-1185">Reference proteome</keyword>
<feature type="region of interest" description="Disordered" evidence="1">
    <location>
        <begin position="1"/>
        <end position="35"/>
    </location>
</feature>
<keyword evidence="2" id="KW-1133">Transmembrane helix</keyword>
<dbReference type="InterPro" id="IPR046529">
    <property type="entry name" value="DUF6594"/>
</dbReference>
<evidence type="ECO:0000313" key="4">
    <source>
        <dbReference type="EMBL" id="CAJ2505014.1"/>
    </source>
</evidence>
<feature type="compositionally biased region" description="Low complexity" evidence="1">
    <location>
        <begin position="13"/>
        <end position="29"/>
    </location>
</feature>
<protein>
    <submittedName>
        <fullName evidence="4">Uu.00g124080.m01.CDS01</fullName>
    </submittedName>
</protein>
<evidence type="ECO:0000259" key="3">
    <source>
        <dbReference type="Pfam" id="PF20237"/>
    </source>
</evidence>
<dbReference type="Proteomes" id="UP001295740">
    <property type="component" value="Unassembled WGS sequence"/>
</dbReference>
<accession>A0AAI8VHE9</accession>
<dbReference type="PANTHER" id="PTHR34502:SF4">
    <property type="entry name" value="DUF6594 DOMAIN-CONTAINING PROTEIN"/>
    <property type="match status" value="1"/>
</dbReference>
<name>A0AAI8VHE9_9PEZI</name>